<keyword evidence="4 8" id="KW-0812">Transmembrane</keyword>
<sequence length="498" mass="59147">MLFNSIQFLIFFPVVILFYFVIPEKIRYLWLLFVSYFFYMCWNAKYALLILFSTVITYFSGLIIEKIKAQKWEDRKIIKYKKYCVIGSFILNLAILFWFKYLEFMILNLNRMLNVFHFEIHIPTIDIILPVGISFYTFQALSYTMDIYRDKIHAERNPFRYALFVSFFPQLVAGPIERSENLLRQLKIPTRFSVKNAEYGLLTMAYGVFLKVVVADNLSLLIDPVYYNTNDSSTIALTTGMILFAFQVYCDFQGYTQIAIGSARILGFQLNENFNSPYLAKSIKDFWGRWHISLTSWFRDYLYIPLGGNRKGKFRKQINTMLVFLCSGLWHGASWHYVIWGGANGIFSVLEDVLKPYYHKMIARLKINERNVLWKGFRTIVTFAMIDLTWLFFRVNSFREGIGILKRIFAEFRIKWFISSGFFNVFGTTYNFVIIAVSLLCVMIIDILNYNGIDVRKIIFSQQIIFRWIIYWMIYLIIIYWGVYGTGYEQTQFIYFQF</sequence>
<dbReference type="InterPro" id="IPR051085">
    <property type="entry name" value="MB_O-acyltransferase"/>
</dbReference>
<reference evidence="9" key="1">
    <citation type="submission" date="2018-10" db="EMBL/GenBank/DDBJ databases">
        <title>Schaedlerella arabinophila gen. nov. sp. nov., isolated from the mouse intestinal tract and comparative analysis with the genome of the closely related altered Schaedler flora strain ASF502.</title>
        <authorList>
            <person name="Miyake S."/>
            <person name="Soh M."/>
            <person name="Seedorf H."/>
        </authorList>
    </citation>
    <scope>NUCLEOTIDE SEQUENCE [LARGE SCALE GENOMIC DNA]</scope>
    <source>
        <strain evidence="9">DSM 106076</strain>
    </source>
</reference>
<keyword evidence="7" id="KW-0012">Acyltransferase</keyword>
<feature type="transmembrane region" description="Helical" evidence="8">
    <location>
        <begin position="234"/>
        <end position="252"/>
    </location>
</feature>
<evidence type="ECO:0000256" key="8">
    <source>
        <dbReference type="SAM" id="Phobius"/>
    </source>
</evidence>
<dbReference type="Pfam" id="PF03062">
    <property type="entry name" value="MBOAT"/>
    <property type="match status" value="1"/>
</dbReference>
<feature type="transmembrane region" description="Helical" evidence="8">
    <location>
        <begin position="464"/>
        <end position="483"/>
    </location>
</feature>
<comment type="subcellular location">
    <subcellularLocation>
        <location evidence="1">Cell membrane</location>
        <topology evidence="1">Multi-pass membrane protein</topology>
    </subcellularLocation>
</comment>
<dbReference type="GO" id="GO:0016746">
    <property type="term" value="F:acyltransferase activity"/>
    <property type="evidence" value="ECO:0007669"/>
    <property type="project" value="UniProtKB-KW"/>
</dbReference>
<feature type="transmembrane region" description="Helical" evidence="8">
    <location>
        <begin position="29"/>
        <end position="60"/>
    </location>
</feature>
<dbReference type="GO" id="GO:0005886">
    <property type="term" value="C:plasma membrane"/>
    <property type="evidence" value="ECO:0007669"/>
    <property type="project" value="UniProtKB-SubCell"/>
</dbReference>
<feature type="transmembrane region" description="Helical" evidence="8">
    <location>
        <begin position="120"/>
        <end position="138"/>
    </location>
</feature>
<feature type="transmembrane region" description="Helical" evidence="8">
    <location>
        <begin position="197"/>
        <end position="214"/>
    </location>
</feature>
<evidence type="ECO:0000256" key="3">
    <source>
        <dbReference type="ARBA" id="ARBA00022475"/>
    </source>
</evidence>
<accession>A0A426DFG8</accession>
<evidence type="ECO:0000256" key="4">
    <source>
        <dbReference type="ARBA" id="ARBA00022692"/>
    </source>
</evidence>
<keyword evidence="5 8" id="KW-1133">Transmembrane helix</keyword>
<feature type="transmembrane region" description="Helical" evidence="8">
    <location>
        <begin position="80"/>
        <end position="99"/>
    </location>
</feature>
<evidence type="ECO:0000313" key="10">
    <source>
        <dbReference type="Proteomes" id="UP000274920"/>
    </source>
</evidence>
<dbReference type="InterPro" id="IPR024194">
    <property type="entry name" value="Ac/AlaTfrase_AlgI/DltB"/>
</dbReference>
<evidence type="ECO:0000256" key="5">
    <source>
        <dbReference type="ARBA" id="ARBA00022989"/>
    </source>
</evidence>
<dbReference type="PANTHER" id="PTHR13285:SF18">
    <property type="entry name" value="PROTEIN-CYSTEINE N-PALMITOYLTRANSFERASE RASP"/>
    <property type="match status" value="1"/>
</dbReference>
<organism evidence="9 10">
    <name type="scientific">Schaedlerella arabinosiphila</name>
    <dbReference type="NCBI Taxonomy" id="2044587"/>
    <lineage>
        <taxon>Bacteria</taxon>
        <taxon>Bacillati</taxon>
        <taxon>Bacillota</taxon>
        <taxon>Clostridia</taxon>
        <taxon>Lachnospirales</taxon>
        <taxon>Lachnospiraceae</taxon>
        <taxon>Schaedlerella</taxon>
    </lineage>
</organism>
<dbReference type="Proteomes" id="UP000274920">
    <property type="component" value="Unassembled WGS sequence"/>
</dbReference>
<feature type="transmembrane region" description="Helical" evidence="8">
    <location>
        <begin position="376"/>
        <end position="396"/>
    </location>
</feature>
<dbReference type="InterPro" id="IPR028362">
    <property type="entry name" value="AlgI"/>
</dbReference>
<dbReference type="AlphaFoldDB" id="A0A426DFG8"/>
<keyword evidence="6 7" id="KW-0472">Membrane</keyword>
<dbReference type="RefSeq" id="WP_125127046.1">
    <property type="nucleotide sequence ID" value="NZ_RHJS01000002.1"/>
</dbReference>
<evidence type="ECO:0000256" key="6">
    <source>
        <dbReference type="ARBA" id="ARBA00023136"/>
    </source>
</evidence>
<evidence type="ECO:0000256" key="2">
    <source>
        <dbReference type="ARBA" id="ARBA00010323"/>
    </source>
</evidence>
<comment type="similarity">
    <text evidence="2 7">Belongs to the membrane-bound acyltransferase family.</text>
</comment>
<feature type="transmembrane region" description="Helical" evidence="8">
    <location>
        <begin position="432"/>
        <end position="452"/>
    </location>
</feature>
<dbReference type="InterPro" id="IPR004299">
    <property type="entry name" value="MBOAT_fam"/>
</dbReference>
<keyword evidence="7" id="KW-0808">Transferase</keyword>
<feature type="transmembrane region" description="Helical" evidence="8">
    <location>
        <begin position="6"/>
        <end position="22"/>
    </location>
</feature>
<evidence type="ECO:0000256" key="7">
    <source>
        <dbReference type="PIRNR" id="PIRNR016636"/>
    </source>
</evidence>
<evidence type="ECO:0000256" key="1">
    <source>
        <dbReference type="ARBA" id="ARBA00004651"/>
    </source>
</evidence>
<dbReference type="PIRSF" id="PIRSF016636">
    <property type="entry name" value="AlgI_DltB"/>
    <property type="match status" value="1"/>
</dbReference>
<dbReference type="EMBL" id="RHJS01000002">
    <property type="protein sequence ID" value="RRK31363.1"/>
    <property type="molecule type" value="Genomic_DNA"/>
</dbReference>
<keyword evidence="3 7" id="KW-1003">Cell membrane</keyword>
<proteinExistence type="inferred from homology"/>
<evidence type="ECO:0000313" key="9">
    <source>
        <dbReference type="EMBL" id="RRK31363.1"/>
    </source>
</evidence>
<gene>
    <name evidence="9" type="ORF">EBB54_08300</name>
</gene>
<name>A0A426DFG8_9FIRM</name>
<protein>
    <submittedName>
        <fullName evidence="9">MBOAT family protein</fullName>
    </submittedName>
</protein>
<dbReference type="PIRSF" id="PIRSF500217">
    <property type="entry name" value="AlgI"/>
    <property type="match status" value="1"/>
</dbReference>
<dbReference type="GO" id="GO:0042121">
    <property type="term" value="P:alginic acid biosynthetic process"/>
    <property type="evidence" value="ECO:0007669"/>
    <property type="project" value="InterPro"/>
</dbReference>
<comment type="caution">
    <text evidence="9">The sequence shown here is derived from an EMBL/GenBank/DDBJ whole genome shotgun (WGS) entry which is preliminary data.</text>
</comment>
<dbReference type="PANTHER" id="PTHR13285">
    <property type="entry name" value="ACYLTRANSFERASE"/>
    <property type="match status" value="1"/>
</dbReference>
<keyword evidence="10" id="KW-1185">Reference proteome</keyword>
<feature type="transmembrane region" description="Helical" evidence="8">
    <location>
        <begin position="320"/>
        <end position="340"/>
    </location>
</feature>